<dbReference type="SUPFAM" id="SSF52317">
    <property type="entry name" value="Class I glutamine amidotransferase-like"/>
    <property type="match status" value="1"/>
</dbReference>
<dbReference type="SUPFAM" id="SSF51735">
    <property type="entry name" value="NAD(P)-binding Rossmann-fold domains"/>
    <property type="match status" value="1"/>
</dbReference>
<accession>A0A7X0H2Q5</accession>
<feature type="domain" description="Gfo/Idh/MocA-like oxidoreductase N-terminal" evidence="2">
    <location>
        <begin position="4"/>
        <end position="134"/>
    </location>
</feature>
<dbReference type="AlphaFoldDB" id="A0A7X0H2Q5"/>
<dbReference type="InterPro" id="IPR029062">
    <property type="entry name" value="Class_I_gatase-like"/>
</dbReference>
<evidence type="ECO:0000313" key="4">
    <source>
        <dbReference type="EMBL" id="MBB6428198.1"/>
    </source>
</evidence>
<comment type="caution">
    <text evidence="4">The sequence shown here is derived from an EMBL/GenBank/DDBJ whole genome shotgun (WGS) entry which is preliminary data.</text>
</comment>
<dbReference type="InterPro" id="IPR050463">
    <property type="entry name" value="Gfo/Idh/MocA_oxidrdct_glycsds"/>
</dbReference>
<feature type="domain" description="GFO/IDH/MocA-like oxidoreductase" evidence="3">
    <location>
        <begin position="142"/>
        <end position="247"/>
    </location>
</feature>
<dbReference type="GO" id="GO:0000166">
    <property type="term" value="F:nucleotide binding"/>
    <property type="evidence" value="ECO:0007669"/>
    <property type="project" value="InterPro"/>
</dbReference>
<sequence length="571" mass="62153">MKTAAVIGCGRACDGNKEGWAIGHAHAHGFRAAFPDVELYGVDINADNLAAFGETFGVPEDRLFNSTEALYAALTPDCVSIATWPGLHHSQVLEAAKHGVRAILCEKPMALDGSEIDEMIAACEQSNTRLAIAHQRRHDPWFTKARQLLAGGVLGEKLVLTAHVGENWDMLSWTTHWLDMASYLLDDQPIAVLAGVDHTGQRRYQHAVEDSSVVQIDYAKGAKGVFLTLDAAGPFGYGIHIVGTNGLMQISEGRNEIHVMTQDGFTAYPVDAEAEPTSYAGLFGELWRGVEDSSTTVRCGVEHAAMATRIAFAAHESARTMRRIALPPRDLGFAPLEIAQHPPRRKPFLKKAVLLADPHHCDENGEGGRDGLTDALLAEVSDQVHVVPVEQREPVARDFDGADLLVIYHIEMTSSPEVRALIGDWIKAGKPTVIAHCGIGAYADWPWFREQIGRYWVWGGEALPPSGHPHVPYKLQVVEGSGFDPGYDTAWLPRDEVYMGLGLAAPVRELVTAETSKGEAYIAWQAEGVDNVAVWAPGHRREIWALPAMRSGLRATAELVCSVGLLADVSR</sequence>
<gene>
    <name evidence="4" type="ORF">HNQ40_000004</name>
</gene>
<evidence type="ECO:0000313" key="5">
    <source>
        <dbReference type="Proteomes" id="UP000541810"/>
    </source>
</evidence>
<evidence type="ECO:0000256" key="1">
    <source>
        <dbReference type="ARBA" id="ARBA00023002"/>
    </source>
</evidence>
<dbReference type="Pfam" id="PF01408">
    <property type="entry name" value="GFO_IDH_MocA"/>
    <property type="match status" value="1"/>
</dbReference>
<dbReference type="Gene3D" id="3.40.50.720">
    <property type="entry name" value="NAD(P)-binding Rossmann-like Domain"/>
    <property type="match status" value="1"/>
</dbReference>
<reference evidence="4 5" key="1">
    <citation type="submission" date="2020-08" db="EMBL/GenBank/DDBJ databases">
        <title>Genomic Encyclopedia of Type Strains, Phase IV (KMG-IV): sequencing the most valuable type-strain genomes for metagenomic binning, comparative biology and taxonomic classification.</title>
        <authorList>
            <person name="Goeker M."/>
        </authorList>
    </citation>
    <scope>NUCLEOTIDE SEQUENCE [LARGE SCALE GENOMIC DNA]</scope>
    <source>
        <strain evidence="4 5">DSM 103725</strain>
    </source>
</reference>
<dbReference type="EMBL" id="JACHGY010000001">
    <property type="protein sequence ID" value="MBB6428198.1"/>
    <property type="molecule type" value="Genomic_DNA"/>
</dbReference>
<organism evidence="4 5">
    <name type="scientific">Algisphaera agarilytica</name>
    <dbReference type="NCBI Taxonomy" id="1385975"/>
    <lineage>
        <taxon>Bacteria</taxon>
        <taxon>Pseudomonadati</taxon>
        <taxon>Planctomycetota</taxon>
        <taxon>Phycisphaerae</taxon>
        <taxon>Phycisphaerales</taxon>
        <taxon>Phycisphaeraceae</taxon>
        <taxon>Algisphaera</taxon>
    </lineage>
</organism>
<dbReference type="InterPro" id="IPR000683">
    <property type="entry name" value="Gfo/Idh/MocA-like_OxRdtase_N"/>
</dbReference>
<dbReference type="InterPro" id="IPR055170">
    <property type="entry name" value="GFO_IDH_MocA-like_dom"/>
</dbReference>
<keyword evidence="1" id="KW-0560">Oxidoreductase</keyword>
<dbReference type="RefSeq" id="WP_184675135.1">
    <property type="nucleotide sequence ID" value="NZ_JACHGY010000001.1"/>
</dbReference>
<evidence type="ECO:0000259" key="3">
    <source>
        <dbReference type="Pfam" id="PF22725"/>
    </source>
</evidence>
<dbReference type="InterPro" id="IPR036291">
    <property type="entry name" value="NAD(P)-bd_dom_sf"/>
</dbReference>
<dbReference type="PANTHER" id="PTHR43818">
    <property type="entry name" value="BCDNA.GH03377"/>
    <property type="match status" value="1"/>
</dbReference>
<dbReference type="Gene3D" id="3.30.360.10">
    <property type="entry name" value="Dihydrodipicolinate Reductase, domain 2"/>
    <property type="match status" value="1"/>
</dbReference>
<dbReference type="Proteomes" id="UP000541810">
    <property type="component" value="Unassembled WGS sequence"/>
</dbReference>
<dbReference type="Pfam" id="PF22725">
    <property type="entry name" value="GFO_IDH_MocA_C3"/>
    <property type="match status" value="1"/>
</dbReference>
<proteinExistence type="predicted"/>
<dbReference type="Gene3D" id="3.40.50.880">
    <property type="match status" value="1"/>
</dbReference>
<name>A0A7X0H2Q5_9BACT</name>
<evidence type="ECO:0000259" key="2">
    <source>
        <dbReference type="Pfam" id="PF01408"/>
    </source>
</evidence>
<dbReference type="SUPFAM" id="SSF55347">
    <property type="entry name" value="Glyceraldehyde-3-phosphate dehydrogenase-like, C-terminal domain"/>
    <property type="match status" value="1"/>
</dbReference>
<keyword evidence="5" id="KW-1185">Reference proteome</keyword>
<dbReference type="GO" id="GO:0016491">
    <property type="term" value="F:oxidoreductase activity"/>
    <property type="evidence" value="ECO:0007669"/>
    <property type="project" value="UniProtKB-KW"/>
</dbReference>
<protein>
    <submittedName>
        <fullName evidence="4">Putative dehydrogenase</fullName>
    </submittedName>
</protein>
<dbReference type="PANTHER" id="PTHR43818:SF11">
    <property type="entry name" value="BCDNA.GH03377"/>
    <property type="match status" value="1"/>
</dbReference>